<evidence type="ECO:0000256" key="1">
    <source>
        <dbReference type="SAM" id="MobiDB-lite"/>
    </source>
</evidence>
<proteinExistence type="predicted"/>
<evidence type="ECO:0000313" key="2">
    <source>
        <dbReference type="EMBL" id="ALL66371.1"/>
    </source>
</evidence>
<name>A0A0P0RDF9_9BURK</name>
<dbReference type="AlphaFoldDB" id="A0A0P0RDF9"/>
<reference evidence="2 3" key="1">
    <citation type="journal article" date="2014" name="Genome Announc.">
        <title>Draft Genome Sequence of the Haloacid-Degrading Burkholderia caribensis Strain MBA4.</title>
        <authorList>
            <person name="Pan Y."/>
            <person name="Kong K.F."/>
            <person name="Tsang J.S."/>
        </authorList>
    </citation>
    <scope>NUCLEOTIDE SEQUENCE [LARGE SCALE GENOMIC DNA]</scope>
    <source>
        <strain evidence="2 3">MBA4</strain>
    </source>
</reference>
<feature type="region of interest" description="Disordered" evidence="1">
    <location>
        <begin position="27"/>
        <end position="46"/>
    </location>
</feature>
<gene>
    <name evidence="2" type="ORF">K788_0002887</name>
</gene>
<evidence type="ECO:0000313" key="3">
    <source>
        <dbReference type="Proteomes" id="UP000019146"/>
    </source>
</evidence>
<organism evidence="2 3">
    <name type="scientific">Paraburkholderia caribensis MBA4</name>
    <dbReference type="NCBI Taxonomy" id="1323664"/>
    <lineage>
        <taxon>Bacteria</taxon>
        <taxon>Pseudomonadati</taxon>
        <taxon>Pseudomonadota</taxon>
        <taxon>Betaproteobacteria</taxon>
        <taxon>Burkholderiales</taxon>
        <taxon>Burkholderiaceae</taxon>
        <taxon>Paraburkholderia</taxon>
    </lineage>
</organism>
<dbReference type="KEGG" id="bcai:K788_0002887"/>
<protein>
    <submittedName>
        <fullName evidence="2">Uncharacterized protein</fullName>
    </submittedName>
</protein>
<dbReference type="Proteomes" id="UP000019146">
    <property type="component" value="Chromosome 2"/>
</dbReference>
<accession>A0A0P0RDF9</accession>
<dbReference type="EMBL" id="CP012747">
    <property type="protein sequence ID" value="ALL66371.1"/>
    <property type="molecule type" value="Genomic_DNA"/>
</dbReference>
<sequence>MQYIRNASSISSRKNHISIFSHSMRPMNQVTGKKGKSGNLLIKAPM</sequence>